<dbReference type="Pfam" id="PF10262">
    <property type="entry name" value="Rdx"/>
    <property type="match status" value="1"/>
</dbReference>
<dbReference type="SUPFAM" id="SSF52833">
    <property type="entry name" value="Thioredoxin-like"/>
    <property type="match status" value="1"/>
</dbReference>
<evidence type="ECO:0000256" key="2">
    <source>
        <dbReference type="SAM" id="MobiDB-lite"/>
    </source>
</evidence>
<gene>
    <name evidence="3" type="ORF">B9Z19DRAFT_1066301</name>
</gene>
<accession>A0A2T6ZMZ9</accession>
<evidence type="ECO:0000313" key="4">
    <source>
        <dbReference type="Proteomes" id="UP000244722"/>
    </source>
</evidence>
<name>A0A2T6ZMZ9_TUBBO</name>
<keyword evidence="4" id="KW-1185">Reference proteome</keyword>
<dbReference type="Proteomes" id="UP000244722">
    <property type="component" value="Unassembled WGS sequence"/>
</dbReference>
<feature type="region of interest" description="Disordered" evidence="2">
    <location>
        <begin position="98"/>
        <end position="133"/>
    </location>
</feature>
<dbReference type="AlphaFoldDB" id="A0A2T6ZMZ9"/>
<keyword evidence="1" id="KW-0676">Redox-active center</keyword>
<evidence type="ECO:0000313" key="3">
    <source>
        <dbReference type="EMBL" id="PUU76871.1"/>
    </source>
</evidence>
<dbReference type="InterPro" id="IPR036249">
    <property type="entry name" value="Thioredoxin-like_sf"/>
</dbReference>
<sequence length="133" mass="14679">MSPTYYSKITITYYSGNEEWLSKATFFAQELQSTFPTTLNEVSICKASNDEVFTIKISVSKDSNGGGASTNEAVLWDRTINIGFPDVESLKGAVRDIIEPGSGGGNIREVEAEDEDEEEYEEEDEGDDLMLSI</sequence>
<evidence type="ECO:0008006" key="5">
    <source>
        <dbReference type="Google" id="ProtNLM"/>
    </source>
</evidence>
<dbReference type="EMBL" id="NESQ01000172">
    <property type="protein sequence ID" value="PUU76871.1"/>
    <property type="molecule type" value="Genomic_DNA"/>
</dbReference>
<dbReference type="InterPro" id="IPR011893">
    <property type="entry name" value="Selenoprotein_Rdx-typ"/>
</dbReference>
<dbReference type="PANTHER" id="PTHR36417:SF2">
    <property type="entry name" value="SELENOPROTEIN DOMAIN PROTEIN (AFU_ORTHOLOGUE AFUA_1G05220)"/>
    <property type="match status" value="1"/>
</dbReference>
<dbReference type="Gene3D" id="3.40.30.10">
    <property type="entry name" value="Glutaredoxin"/>
    <property type="match status" value="1"/>
</dbReference>
<comment type="caution">
    <text evidence="3">The sequence shown here is derived from an EMBL/GenBank/DDBJ whole genome shotgun (WGS) entry which is preliminary data.</text>
</comment>
<proteinExistence type="predicted"/>
<evidence type="ECO:0000256" key="1">
    <source>
        <dbReference type="ARBA" id="ARBA00023284"/>
    </source>
</evidence>
<dbReference type="PANTHER" id="PTHR36417">
    <property type="entry name" value="SELENOPROTEIN DOMAIN PROTEIN (AFU_ORTHOLOGUE AFUA_1G05220)"/>
    <property type="match status" value="1"/>
</dbReference>
<protein>
    <recommendedName>
        <fullName evidence="5">Rdx family-domain-containing protein</fullName>
    </recommendedName>
</protein>
<organism evidence="3 4">
    <name type="scientific">Tuber borchii</name>
    <name type="common">White truffle</name>
    <dbReference type="NCBI Taxonomy" id="42251"/>
    <lineage>
        <taxon>Eukaryota</taxon>
        <taxon>Fungi</taxon>
        <taxon>Dikarya</taxon>
        <taxon>Ascomycota</taxon>
        <taxon>Pezizomycotina</taxon>
        <taxon>Pezizomycetes</taxon>
        <taxon>Pezizales</taxon>
        <taxon>Tuberaceae</taxon>
        <taxon>Tuber</taxon>
    </lineage>
</organism>
<reference evidence="3 4" key="1">
    <citation type="submission" date="2017-04" db="EMBL/GenBank/DDBJ databases">
        <title>Draft genome sequence of Tuber borchii Vittad., a whitish edible truffle.</title>
        <authorList>
            <consortium name="DOE Joint Genome Institute"/>
            <person name="Murat C."/>
            <person name="Kuo A."/>
            <person name="Barry K.W."/>
            <person name="Clum A."/>
            <person name="Dockter R.B."/>
            <person name="Fauchery L."/>
            <person name="Iotti M."/>
            <person name="Kohler A."/>
            <person name="Labutti K."/>
            <person name="Lindquist E.A."/>
            <person name="Lipzen A."/>
            <person name="Ohm R.A."/>
            <person name="Wang M."/>
            <person name="Grigoriev I.V."/>
            <person name="Zambonelli A."/>
            <person name="Martin F.M."/>
        </authorList>
    </citation>
    <scope>NUCLEOTIDE SEQUENCE [LARGE SCALE GENOMIC DNA]</scope>
    <source>
        <strain evidence="3 4">Tbo3840</strain>
    </source>
</reference>
<feature type="compositionally biased region" description="Acidic residues" evidence="2">
    <location>
        <begin position="111"/>
        <end position="133"/>
    </location>
</feature>
<dbReference type="OrthoDB" id="60822at2759"/>